<organism evidence="4 5">
    <name type="scientific">Pendulispora rubella</name>
    <dbReference type="NCBI Taxonomy" id="2741070"/>
    <lineage>
        <taxon>Bacteria</taxon>
        <taxon>Pseudomonadati</taxon>
        <taxon>Myxococcota</taxon>
        <taxon>Myxococcia</taxon>
        <taxon>Myxococcales</taxon>
        <taxon>Sorangiineae</taxon>
        <taxon>Pendulisporaceae</taxon>
        <taxon>Pendulispora</taxon>
    </lineage>
</organism>
<feature type="domain" description="GFO/IDH/MocA-like oxidoreductase" evidence="3">
    <location>
        <begin position="131"/>
        <end position="246"/>
    </location>
</feature>
<evidence type="ECO:0000256" key="1">
    <source>
        <dbReference type="ARBA" id="ARBA00023002"/>
    </source>
</evidence>
<evidence type="ECO:0000313" key="5">
    <source>
        <dbReference type="Proteomes" id="UP001374803"/>
    </source>
</evidence>
<dbReference type="Pfam" id="PF01408">
    <property type="entry name" value="GFO_IDH_MocA"/>
    <property type="match status" value="1"/>
</dbReference>
<sequence length="356" mass="37870">MHSSSKGSNRGALIVGAGAAGLLHGLSFRAHGVPVLAVYDPDRDKARRFAELVGGPRVLDDLDGVARDPDIGCVSICSPPRIHVEQAELCAASDRLLFVEKPVAMTRDEMMRLEKLPFTVPIVQWRAGRAIRTVRRAIAEGLLGPTPSVAIDLAWHRDARYFAEGRDRYDVWGCGALLSVGIHALDAVCFALDRPVAEVHGTLGYAAGIEVETRAALDIAFRGGALASLRITFDAGMDQTRLTFCGAGVTAAIAGSEADPTANAVEFVAADPAKQRVLQALADKVEGVGHSPLLVPFIGRALESFREGMIPGASSHFPSVRDVAIAHAAIFRVYEGESRTQRAIHPPSTVSTCPLT</sequence>
<dbReference type="SUPFAM" id="SSF51735">
    <property type="entry name" value="NAD(P)-binding Rossmann-fold domains"/>
    <property type="match status" value="1"/>
</dbReference>
<dbReference type="PANTHER" id="PTHR43818:SF11">
    <property type="entry name" value="BCDNA.GH03377"/>
    <property type="match status" value="1"/>
</dbReference>
<dbReference type="RefSeq" id="WP_394833725.1">
    <property type="nucleotide sequence ID" value="NZ_CP089929.1"/>
</dbReference>
<evidence type="ECO:0000259" key="3">
    <source>
        <dbReference type="Pfam" id="PF22725"/>
    </source>
</evidence>
<dbReference type="InterPro" id="IPR000683">
    <property type="entry name" value="Gfo/Idh/MocA-like_OxRdtase_N"/>
</dbReference>
<dbReference type="SUPFAM" id="SSF55347">
    <property type="entry name" value="Glyceraldehyde-3-phosphate dehydrogenase-like, C-terminal domain"/>
    <property type="match status" value="1"/>
</dbReference>
<accession>A0ABZ2L4E4</accession>
<dbReference type="EMBL" id="CP089983">
    <property type="protein sequence ID" value="WXB04091.1"/>
    <property type="molecule type" value="Genomic_DNA"/>
</dbReference>
<evidence type="ECO:0000259" key="2">
    <source>
        <dbReference type="Pfam" id="PF01408"/>
    </source>
</evidence>
<dbReference type="Gene3D" id="3.30.360.10">
    <property type="entry name" value="Dihydrodipicolinate Reductase, domain 2"/>
    <property type="match status" value="1"/>
</dbReference>
<reference evidence="4" key="1">
    <citation type="submission" date="2021-12" db="EMBL/GenBank/DDBJ databases">
        <title>Discovery of the Pendulisporaceae a myxobacterial family with distinct sporulation behavior and unique specialized metabolism.</title>
        <authorList>
            <person name="Garcia R."/>
            <person name="Popoff A."/>
            <person name="Bader C.D."/>
            <person name="Loehr J."/>
            <person name="Walesch S."/>
            <person name="Walt C."/>
            <person name="Boldt J."/>
            <person name="Bunk B."/>
            <person name="Haeckl F.J.F.P.J."/>
            <person name="Gunesch A.P."/>
            <person name="Birkelbach J."/>
            <person name="Nuebel U."/>
            <person name="Pietschmann T."/>
            <person name="Bach T."/>
            <person name="Mueller R."/>
        </authorList>
    </citation>
    <scope>NUCLEOTIDE SEQUENCE</scope>
    <source>
        <strain evidence="4">MSr11367</strain>
    </source>
</reference>
<dbReference type="Proteomes" id="UP001374803">
    <property type="component" value="Chromosome"/>
</dbReference>
<dbReference type="PANTHER" id="PTHR43818">
    <property type="entry name" value="BCDNA.GH03377"/>
    <property type="match status" value="1"/>
</dbReference>
<feature type="domain" description="Gfo/Idh/MocA-like oxidoreductase N-terminal" evidence="2">
    <location>
        <begin position="13"/>
        <end position="114"/>
    </location>
</feature>
<name>A0ABZ2L4E4_9BACT</name>
<dbReference type="InterPro" id="IPR050463">
    <property type="entry name" value="Gfo/Idh/MocA_oxidrdct_glycsds"/>
</dbReference>
<evidence type="ECO:0000313" key="4">
    <source>
        <dbReference type="EMBL" id="WXB04091.1"/>
    </source>
</evidence>
<keyword evidence="5" id="KW-1185">Reference proteome</keyword>
<dbReference type="InterPro" id="IPR055170">
    <property type="entry name" value="GFO_IDH_MocA-like_dom"/>
</dbReference>
<dbReference type="InterPro" id="IPR036291">
    <property type="entry name" value="NAD(P)-bd_dom_sf"/>
</dbReference>
<gene>
    <name evidence="4" type="ORF">LVJ94_45190</name>
</gene>
<protein>
    <submittedName>
        <fullName evidence="4">Gfo/Idh/MocA family oxidoreductase</fullName>
    </submittedName>
</protein>
<dbReference type="Pfam" id="PF22725">
    <property type="entry name" value="GFO_IDH_MocA_C3"/>
    <property type="match status" value="1"/>
</dbReference>
<keyword evidence="1" id="KW-0560">Oxidoreductase</keyword>
<dbReference type="Gene3D" id="3.40.50.720">
    <property type="entry name" value="NAD(P)-binding Rossmann-like Domain"/>
    <property type="match status" value="1"/>
</dbReference>
<proteinExistence type="predicted"/>